<dbReference type="Proteomes" id="UP001528823">
    <property type="component" value="Unassembled WGS sequence"/>
</dbReference>
<evidence type="ECO:0000256" key="1">
    <source>
        <dbReference type="ARBA" id="ARBA00010333"/>
    </source>
</evidence>
<dbReference type="RefSeq" id="WP_274692175.1">
    <property type="nucleotide sequence ID" value="NZ_JAPMOU010000096.1"/>
</dbReference>
<keyword evidence="2" id="KW-0732">Signal</keyword>
<name>A0ABT5UHL1_9GAMM</name>
<dbReference type="Pfam" id="PF00497">
    <property type="entry name" value="SBP_bac_3"/>
    <property type="match status" value="1"/>
</dbReference>
<evidence type="ECO:0000259" key="3">
    <source>
        <dbReference type="Pfam" id="PF00497"/>
    </source>
</evidence>
<organism evidence="4 5">
    <name type="scientific">Spartinivicinus poritis</name>
    <dbReference type="NCBI Taxonomy" id="2994640"/>
    <lineage>
        <taxon>Bacteria</taxon>
        <taxon>Pseudomonadati</taxon>
        <taxon>Pseudomonadota</taxon>
        <taxon>Gammaproteobacteria</taxon>
        <taxon>Oceanospirillales</taxon>
        <taxon>Zooshikellaceae</taxon>
        <taxon>Spartinivicinus</taxon>
    </lineage>
</organism>
<dbReference type="Gene3D" id="3.40.190.10">
    <property type="entry name" value="Periplasmic binding protein-like II"/>
    <property type="match status" value="2"/>
</dbReference>
<evidence type="ECO:0000313" key="4">
    <source>
        <dbReference type="EMBL" id="MDE1465874.1"/>
    </source>
</evidence>
<reference evidence="4 5" key="1">
    <citation type="submission" date="2022-11" db="EMBL/GenBank/DDBJ databases">
        <title>Spartinivicinus poritis sp. nov., isolated from scleractinian coral Porites lutea.</title>
        <authorList>
            <person name="Zhang G."/>
            <person name="Cai L."/>
            <person name="Wei Q."/>
        </authorList>
    </citation>
    <scope>NUCLEOTIDE SEQUENCE [LARGE SCALE GENOMIC DNA]</scope>
    <source>
        <strain evidence="4 5">A2-2</strain>
    </source>
</reference>
<dbReference type="PANTHER" id="PTHR35936">
    <property type="entry name" value="MEMBRANE-BOUND LYTIC MUREIN TRANSGLYCOSYLASE F"/>
    <property type="match status" value="1"/>
</dbReference>
<proteinExistence type="inferred from homology"/>
<keyword evidence="5" id="KW-1185">Reference proteome</keyword>
<comment type="caution">
    <text evidence="4">The sequence shown here is derived from an EMBL/GenBank/DDBJ whole genome shotgun (WGS) entry which is preliminary data.</text>
</comment>
<evidence type="ECO:0000256" key="2">
    <source>
        <dbReference type="ARBA" id="ARBA00022729"/>
    </source>
</evidence>
<dbReference type="PANTHER" id="PTHR35936:SF25">
    <property type="entry name" value="ABC TRANSPORTER SUBSTRATE-BINDING PROTEIN"/>
    <property type="match status" value="1"/>
</dbReference>
<gene>
    <name evidence="4" type="ORF">ORQ98_28320</name>
</gene>
<dbReference type="InterPro" id="IPR001638">
    <property type="entry name" value="Solute-binding_3/MltF_N"/>
</dbReference>
<dbReference type="EMBL" id="JAPMOU010000096">
    <property type="protein sequence ID" value="MDE1465874.1"/>
    <property type="molecule type" value="Genomic_DNA"/>
</dbReference>
<sequence>MKKIILILLIVLTALSIAGGVYWFFFRADIAPQKKIIILSDPMPPWQFADGPDNKVNGINVEIASTIFKKLNIPVEFQGLRWQQVWERIEQGQAEAAMSVSRKDARKPYLWYPEEDLWLSEYVFFANKGTKKNVAGTYQDAHQRFNRIGILKGFSYNSELWKLFPYKNGNTSYDKNAKQKDYNERLIIMTTPKRCMKKLALRQLDACLMDKSVGLYVVKQIGVKDKIEPYKAVLFSKGYPMPFIKKSNYPDLKNIANQFEKELKALKASGEYDKIVNRWLH</sequence>
<evidence type="ECO:0000313" key="5">
    <source>
        <dbReference type="Proteomes" id="UP001528823"/>
    </source>
</evidence>
<feature type="domain" description="Solute-binding protein family 3/N-terminal" evidence="3">
    <location>
        <begin position="39"/>
        <end position="280"/>
    </location>
</feature>
<accession>A0ABT5UHL1</accession>
<protein>
    <submittedName>
        <fullName evidence="4">Transporter substrate-binding domain-containing protein</fullName>
    </submittedName>
</protein>
<comment type="similarity">
    <text evidence="1">Belongs to the bacterial solute-binding protein 3 family.</text>
</comment>
<dbReference type="SUPFAM" id="SSF53850">
    <property type="entry name" value="Periplasmic binding protein-like II"/>
    <property type="match status" value="1"/>
</dbReference>